<reference evidence="2" key="1">
    <citation type="submission" date="2018-05" db="EMBL/GenBank/DDBJ databases">
        <authorList>
            <person name="Lanie J.A."/>
            <person name="Ng W.-L."/>
            <person name="Kazmierczak K.M."/>
            <person name="Andrzejewski T.M."/>
            <person name="Davidsen T.M."/>
            <person name="Wayne K.J."/>
            <person name="Tettelin H."/>
            <person name="Glass J.I."/>
            <person name="Rusch D."/>
            <person name="Podicherti R."/>
            <person name="Tsui H.-C.T."/>
            <person name="Winkler M.E."/>
        </authorList>
    </citation>
    <scope>NUCLEOTIDE SEQUENCE</scope>
</reference>
<name>A0A382BJU8_9ZZZZ</name>
<evidence type="ECO:0000313" key="2">
    <source>
        <dbReference type="EMBL" id="SVB13562.1"/>
    </source>
</evidence>
<feature type="compositionally biased region" description="Low complexity" evidence="1">
    <location>
        <begin position="38"/>
        <end position="59"/>
    </location>
</feature>
<gene>
    <name evidence="2" type="ORF">METZ01_LOCUS166416</name>
</gene>
<proteinExistence type="predicted"/>
<sequence length="76" mass="7879">VRTSVPCWSLDGGRLRTVGGVADIWIGDRTDRNASARPPVDSPSSSTSTGARPSPTASTKAWRTVLMGPAGMPAAR</sequence>
<feature type="non-terminal residue" evidence="2">
    <location>
        <position position="76"/>
    </location>
</feature>
<organism evidence="2">
    <name type="scientific">marine metagenome</name>
    <dbReference type="NCBI Taxonomy" id="408172"/>
    <lineage>
        <taxon>unclassified sequences</taxon>
        <taxon>metagenomes</taxon>
        <taxon>ecological metagenomes</taxon>
    </lineage>
</organism>
<evidence type="ECO:0000256" key="1">
    <source>
        <dbReference type="SAM" id="MobiDB-lite"/>
    </source>
</evidence>
<feature type="region of interest" description="Disordered" evidence="1">
    <location>
        <begin position="28"/>
        <end position="76"/>
    </location>
</feature>
<protein>
    <submittedName>
        <fullName evidence="2">Uncharacterized protein</fullName>
    </submittedName>
</protein>
<dbReference type="AlphaFoldDB" id="A0A382BJU8"/>
<feature type="non-terminal residue" evidence="2">
    <location>
        <position position="1"/>
    </location>
</feature>
<accession>A0A382BJU8</accession>
<dbReference type="EMBL" id="UINC01029955">
    <property type="protein sequence ID" value="SVB13562.1"/>
    <property type="molecule type" value="Genomic_DNA"/>
</dbReference>